<organism evidence="2 3">
    <name type="scientific">Streptomyces acidiscabies</name>
    <dbReference type="NCBI Taxonomy" id="42234"/>
    <lineage>
        <taxon>Bacteria</taxon>
        <taxon>Bacillati</taxon>
        <taxon>Actinomycetota</taxon>
        <taxon>Actinomycetes</taxon>
        <taxon>Kitasatosporales</taxon>
        <taxon>Streptomycetaceae</taxon>
        <taxon>Streptomyces</taxon>
    </lineage>
</organism>
<name>A0A0L0JKJ0_9ACTN</name>
<comment type="caution">
    <text evidence="2">The sequence shown here is derived from an EMBL/GenBank/DDBJ whole genome shotgun (WGS) entry which is preliminary data.</text>
</comment>
<keyword evidence="1" id="KW-1133">Transmembrane helix</keyword>
<proteinExistence type="predicted"/>
<dbReference type="EMBL" id="JPPY01000214">
    <property type="protein sequence ID" value="KND26211.1"/>
    <property type="molecule type" value="Genomic_DNA"/>
</dbReference>
<gene>
    <name evidence="2" type="ORF">IQ63_38995</name>
</gene>
<feature type="transmembrane region" description="Helical" evidence="1">
    <location>
        <begin position="13"/>
        <end position="31"/>
    </location>
</feature>
<dbReference type="Proteomes" id="UP000037151">
    <property type="component" value="Unassembled WGS sequence"/>
</dbReference>
<dbReference type="AlphaFoldDB" id="A0A0L0JKJ0"/>
<keyword evidence="1" id="KW-0472">Membrane</keyword>
<protein>
    <submittedName>
        <fullName evidence="2">Uncharacterized protein</fullName>
    </submittedName>
</protein>
<accession>A0A0L0JKJ0</accession>
<evidence type="ECO:0000313" key="2">
    <source>
        <dbReference type="EMBL" id="KND26211.1"/>
    </source>
</evidence>
<evidence type="ECO:0000256" key="1">
    <source>
        <dbReference type="SAM" id="Phobius"/>
    </source>
</evidence>
<dbReference type="PATRIC" id="fig|42234.21.peg.8027"/>
<keyword evidence="1" id="KW-0812">Transmembrane</keyword>
<evidence type="ECO:0000313" key="3">
    <source>
        <dbReference type="Proteomes" id="UP000037151"/>
    </source>
</evidence>
<feature type="transmembrane region" description="Helical" evidence="1">
    <location>
        <begin position="60"/>
        <end position="80"/>
    </location>
</feature>
<reference evidence="3" key="1">
    <citation type="submission" date="2014-07" db="EMBL/GenBank/DDBJ databases">
        <title>Genome sequencing of plant-pathogenic Streptomyces species.</title>
        <authorList>
            <person name="Harrison J."/>
            <person name="Sapp M."/>
            <person name="Thwaites R."/>
            <person name="Studholme D.J."/>
        </authorList>
    </citation>
    <scope>NUCLEOTIDE SEQUENCE [LARGE SCALE GENOMIC DNA]</scope>
    <source>
        <strain evidence="3">NCPPB 4445</strain>
    </source>
</reference>
<dbReference type="RefSeq" id="WP_050374835.1">
    <property type="nucleotide sequence ID" value="NZ_KQ257834.1"/>
</dbReference>
<dbReference type="OrthoDB" id="4313960at2"/>
<sequence>MTPYQLGGELGDTTVYVAVGLAVVWIATGRWRDYPPAEGRTADEVENVVRSRTRLVKFSVLGAAGLWLLADVAIIMWVTYHGHSVARPPAGGVPVPLTP</sequence>